<name>A0A3N9UAG1_9BACI</name>
<dbReference type="AlphaFoldDB" id="A0A3N9UAG1"/>
<evidence type="ECO:0000313" key="1">
    <source>
        <dbReference type="EMBL" id="RQW73559.1"/>
    </source>
</evidence>
<dbReference type="RefSeq" id="WP_124766299.1">
    <property type="nucleotide sequence ID" value="NZ_JAFBDY010000017.1"/>
</dbReference>
<keyword evidence="2" id="KW-1185">Reference proteome</keyword>
<organism evidence="1 2">
    <name type="scientific">Lysinibacillus composti</name>
    <dbReference type="NCBI Taxonomy" id="720633"/>
    <lineage>
        <taxon>Bacteria</taxon>
        <taxon>Bacillati</taxon>
        <taxon>Bacillota</taxon>
        <taxon>Bacilli</taxon>
        <taxon>Bacillales</taxon>
        <taxon>Bacillaceae</taxon>
        <taxon>Lysinibacillus</taxon>
    </lineage>
</organism>
<sequence length="155" mass="18428">MKKVCTVREGDKVKLIKILLFSFILFLVACSDEEHLIFDNKKDAEQEIGEFKAPVMPEGYQMKQITYDNDGFTHPVTKVFYEKGSHNITFMIASSWFDDRPSKKIENDHIAEMEWISKDKEFVLKWRKSNQQSYKYLFTNNKKDKEWLISVAEHY</sequence>
<dbReference type="Proteomes" id="UP000274033">
    <property type="component" value="Unassembled WGS sequence"/>
</dbReference>
<dbReference type="EMBL" id="RRCT01000018">
    <property type="protein sequence ID" value="RQW73559.1"/>
    <property type="molecule type" value="Genomic_DNA"/>
</dbReference>
<dbReference type="OrthoDB" id="2692682at2"/>
<proteinExistence type="predicted"/>
<comment type="caution">
    <text evidence="1">The sequence shown here is derived from an EMBL/GenBank/DDBJ whole genome shotgun (WGS) entry which is preliminary data.</text>
</comment>
<accession>A0A3N9UAG1</accession>
<gene>
    <name evidence="1" type="ORF">EBB45_15730</name>
</gene>
<dbReference type="PROSITE" id="PS51257">
    <property type="entry name" value="PROKAR_LIPOPROTEIN"/>
    <property type="match status" value="1"/>
</dbReference>
<protein>
    <submittedName>
        <fullName evidence="1">Uncharacterized protein</fullName>
    </submittedName>
</protein>
<reference evidence="1 2" key="1">
    <citation type="journal article" date="2013" name="J. Microbiol.">
        <title>Lysinibacillus chungkukjangi sp. nov., isolated from Chungkukjang, Korean fermented soybean food.</title>
        <authorList>
            <person name="Kim S.J."/>
            <person name="Jang Y.H."/>
            <person name="Hamada M."/>
            <person name="Ahn J.H."/>
            <person name="Weon H.Y."/>
            <person name="Suzuki K."/>
            <person name="Whang K.S."/>
            <person name="Kwon S.W."/>
        </authorList>
    </citation>
    <scope>NUCLEOTIDE SEQUENCE [LARGE SCALE GENOMIC DNA]</scope>
    <source>
        <strain evidence="1 2">MCCC 1A12701</strain>
    </source>
</reference>
<evidence type="ECO:0000313" key="2">
    <source>
        <dbReference type="Proteomes" id="UP000274033"/>
    </source>
</evidence>